<organism evidence="2 3">
    <name type="scientific">Bariatricus massiliensis</name>
    <dbReference type="NCBI Taxonomy" id="1745713"/>
    <lineage>
        <taxon>Bacteria</taxon>
        <taxon>Bacillati</taxon>
        <taxon>Bacillota</taxon>
        <taxon>Clostridia</taxon>
        <taxon>Lachnospirales</taxon>
        <taxon>Lachnospiraceae</taxon>
        <taxon>Bariatricus</taxon>
    </lineage>
</organism>
<evidence type="ECO:0000313" key="2">
    <source>
        <dbReference type="EMBL" id="MCB7386336.1"/>
    </source>
</evidence>
<sequence>MIVRRFEAGDAKEVSDMIRRNFLEVNIKDYPEEEMRELADGYSPEKVISISRQGHTYVVGDEGRIVGTGTVQCIEGSLNACILLAIFVMPEYHARGVGRMILETLEKDTLFSCSDRVELHASITAVGFYEKMGYRHMSKNKEANEDGVYLMEKVLS</sequence>
<accession>A0ABS8DD41</accession>
<dbReference type="CDD" id="cd04301">
    <property type="entry name" value="NAT_SF"/>
    <property type="match status" value="1"/>
</dbReference>
<dbReference type="Proteomes" id="UP001299546">
    <property type="component" value="Unassembled WGS sequence"/>
</dbReference>
<dbReference type="Pfam" id="PF13673">
    <property type="entry name" value="Acetyltransf_10"/>
    <property type="match status" value="1"/>
</dbReference>
<dbReference type="SUPFAM" id="SSF55729">
    <property type="entry name" value="Acyl-CoA N-acyltransferases (Nat)"/>
    <property type="match status" value="1"/>
</dbReference>
<dbReference type="PANTHER" id="PTHR43451">
    <property type="entry name" value="ACETYLTRANSFERASE (GNAT) FAMILY PROTEIN"/>
    <property type="match status" value="1"/>
</dbReference>
<name>A0ABS8DD41_9FIRM</name>
<reference evidence="2 3" key="1">
    <citation type="submission" date="2021-10" db="EMBL/GenBank/DDBJ databases">
        <title>Collection of gut derived symbiotic bacterial strains cultured from healthy donors.</title>
        <authorList>
            <person name="Lin H."/>
            <person name="Littmann E."/>
            <person name="Kohout C."/>
            <person name="Pamer E.G."/>
        </authorList>
    </citation>
    <scope>NUCLEOTIDE SEQUENCE [LARGE SCALE GENOMIC DNA]</scope>
    <source>
        <strain evidence="2 3">DFI.1.165</strain>
    </source>
</reference>
<dbReference type="InterPro" id="IPR052564">
    <property type="entry name" value="N-acetyltrans/Recomb-assoc"/>
</dbReference>
<gene>
    <name evidence="2" type="ORF">LIZ65_03460</name>
</gene>
<evidence type="ECO:0000259" key="1">
    <source>
        <dbReference type="PROSITE" id="PS51186"/>
    </source>
</evidence>
<dbReference type="InterPro" id="IPR000182">
    <property type="entry name" value="GNAT_dom"/>
</dbReference>
<protein>
    <submittedName>
        <fullName evidence="2">GNAT family N-acetyltransferase</fullName>
    </submittedName>
</protein>
<proteinExistence type="predicted"/>
<dbReference type="PANTHER" id="PTHR43451:SF1">
    <property type="entry name" value="ACETYLTRANSFERASE"/>
    <property type="match status" value="1"/>
</dbReference>
<dbReference type="PROSITE" id="PS51186">
    <property type="entry name" value="GNAT"/>
    <property type="match status" value="1"/>
</dbReference>
<keyword evidence="3" id="KW-1185">Reference proteome</keyword>
<comment type="caution">
    <text evidence="2">The sequence shown here is derived from an EMBL/GenBank/DDBJ whole genome shotgun (WGS) entry which is preliminary data.</text>
</comment>
<dbReference type="EMBL" id="JAJCIS010000001">
    <property type="protein sequence ID" value="MCB7386336.1"/>
    <property type="molecule type" value="Genomic_DNA"/>
</dbReference>
<evidence type="ECO:0000313" key="3">
    <source>
        <dbReference type="Proteomes" id="UP001299546"/>
    </source>
</evidence>
<dbReference type="RefSeq" id="WP_199882794.1">
    <property type="nucleotide sequence ID" value="NZ_JAJCIQ010000001.1"/>
</dbReference>
<dbReference type="InterPro" id="IPR016181">
    <property type="entry name" value="Acyl_CoA_acyltransferase"/>
</dbReference>
<feature type="domain" description="N-acetyltransferase" evidence="1">
    <location>
        <begin position="1"/>
        <end position="156"/>
    </location>
</feature>
<dbReference type="Gene3D" id="3.40.630.30">
    <property type="match status" value="1"/>
</dbReference>